<dbReference type="RefSeq" id="WP_121907753.1">
    <property type="nucleotide sequence ID" value="NZ_REFC01000013.1"/>
</dbReference>
<dbReference type="AlphaFoldDB" id="A0A3L9YKZ6"/>
<evidence type="ECO:0000256" key="2">
    <source>
        <dbReference type="SAM" id="SignalP"/>
    </source>
</evidence>
<dbReference type="SUPFAM" id="SSF101967">
    <property type="entry name" value="Adhesin YadA, collagen-binding domain"/>
    <property type="match status" value="1"/>
</dbReference>
<keyword evidence="5" id="KW-1185">Reference proteome</keyword>
<feature type="chain" id="PRO_5018041645" evidence="2">
    <location>
        <begin position="20"/>
        <end position="503"/>
    </location>
</feature>
<evidence type="ECO:0000313" key="5">
    <source>
        <dbReference type="Proteomes" id="UP000271339"/>
    </source>
</evidence>
<keyword evidence="1" id="KW-0175">Coiled coil</keyword>
<evidence type="ECO:0000256" key="1">
    <source>
        <dbReference type="SAM" id="Coils"/>
    </source>
</evidence>
<dbReference type="OrthoDB" id="9808953at2"/>
<sequence>MTNNAYLFFFLIICLSVNAQVGIGIANPKSSLDIVASNFATPSNTDGILIPRLQALPAINPTDAQHSMLIYLSTASGTYIPGFHFWDKNKGVSGEWVPILNKPGWEIDGNSNTTSGVHFLGTTNAEEVDFKVNNKLIGRLTELGQFELQADGESVLIGYEAGENYDPANTLADHNVYIGYQAAKQSTSGRDNTAVGAFVMIENTTGSYNTALGSEALQTNTIGEQNTALGDDALRYNTIGNDNTAVGQDALKVNAAGQSNTAVGRKSLRNNIGDNNVALGSFAGESITTGNNNSVLGYAADVVVGTEIETVIIGNGARGGANRVVAIGKDATASQTNAVAIGNNATASATNATAIGNGAVSNNANEMVLGNNSVTRVITSGSVRANSFISNTTTYPDYVFEDFYTGSSEINSDYKFTDLENAEKFVKANGHLPGVKSYEAVANNNFELNITETSVKNLEKIEEQFLYIVTLNEKIKDQENSIEDLKQEVEALKAIVQKLISDK</sequence>
<proteinExistence type="predicted"/>
<dbReference type="Pfam" id="PF05658">
    <property type="entry name" value="YadA_head"/>
    <property type="match status" value="1"/>
</dbReference>
<comment type="caution">
    <text evidence="4">The sequence shown here is derived from an EMBL/GenBank/DDBJ whole genome shotgun (WGS) entry which is preliminary data.</text>
</comment>
<dbReference type="EMBL" id="REFC01000013">
    <property type="protein sequence ID" value="RMA58815.1"/>
    <property type="molecule type" value="Genomic_DNA"/>
</dbReference>
<accession>A0A3L9YKZ6</accession>
<feature type="coiled-coil region" evidence="1">
    <location>
        <begin position="468"/>
        <end position="502"/>
    </location>
</feature>
<protein>
    <submittedName>
        <fullName evidence="4">Trimeric autotransporter adhesin</fullName>
    </submittedName>
</protein>
<dbReference type="GO" id="GO:0019867">
    <property type="term" value="C:outer membrane"/>
    <property type="evidence" value="ECO:0007669"/>
    <property type="project" value="InterPro"/>
</dbReference>
<dbReference type="InterPro" id="IPR011049">
    <property type="entry name" value="Serralysin-like_metalloprot_C"/>
</dbReference>
<keyword evidence="2" id="KW-0732">Signal</keyword>
<feature type="signal peptide" evidence="2">
    <location>
        <begin position="1"/>
        <end position="19"/>
    </location>
</feature>
<dbReference type="InterPro" id="IPR008640">
    <property type="entry name" value="Adhesin_Head_dom"/>
</dbReference>
<feature type="domain" description="Trimeric autotransporter adhesin YadA-like head" evidence="3">
    <location>
        <begin position="333"/>
        <end position="359"/>
    </location>
</feature>
<evidence type="ECO:0000313" key="4">
    <source>
        <dbReference type="EMBL" id="RMA58815.1"/>
    </source>
</evidence>
<reference evidence="4 5" key="1">
    <citation type="submission" date="2018-10" db="EMBL/GenBank/DDBJ databases">
        <title>Genomic Encyclopedia of Archaeal and Bacterial Type Strains, Phase II (KMG-II): from individual species to whole genera.</title>
        <authorList>
            <person name="Goeker M."/>
        </authorList>
    </citation>
    <scope>NUCLEOTIDE SEQUENCE [LARGE SCALE GENOMIC DNA]</scope>
    <source>
        <strain evidence="4 5">DSM 23424</strain>
    </source>
</reference>
<gene>
    <name evidence="4" type="ORF">BXY75_2194</name>
</gene>
<name>A0A3L9YKZ6_9FLAO</name>
<dbReference type="Gene3D" id="2.150.10.10">
    <property type="entry name" value="Serralysin-like metalloprotease, C-terminal"/>
    <property type="match status" value="2"/>
</dbReference>
<evidence type="ECO:0000259" key="3">
    <source>
        <dbReference type="Pfam" id="PF05658"/>
    </source>
</evidence>
<dbReference type="Proteomes" id="UP000271339">
    <property type="component" value="Unassembled WGS sequence"/>
</dbReference>
<organism evidence="4 5">
    <name type="scientific">Ulvibacter antarcticus</name>
    <dbReference type="NCBI Taxonomy" id="442714"/>
    <lineage>
        <taxon>Bacteria</taxon>
        <taxon>Pseudomonadati</taxon>
        <taxon>Bacteroidota</taxon>
        <taxon>Flavobacteriia</taxon>
        <taxon>Flavobacteriales</taxon>
        <taxon>Flavobacteriaceae</taxon>
        <taxon>Ulvibacter</taxon>
    </lineage>
</organism>